<gene>
    <name evidence="16" type="ORF">DSOL_1426</name>
</gene>
<evidence type="ECO:0000313" key="17">
    <source>
        <dbReference type="Proteomes" id="UP000186102"/>
    </source>
</evidence>
<dbReference type="PANTHER" id="PTHR43030">
    <property type="entry name" value="PHOSPHOENOLPYRUVATE SYNTHASE"/>
    <property type="match status" value="1"/>
</dbReference>
<evidence type="ECO:0000256" key="11">
    <source>
        <dbReference type="ARBA" id="ARBA00022840"/>
    </source>
</evidence>
<dbReference type="UniPathway" id="UPA00138"/>
<dbReference type="Proteomes" id="UP000186102">
    <property type="component" value="Unassembled WGS sequence"/>
</dbReference>
<comment type="similarity">
    <text evidence="4">Belongs to the PEP-utilizing enzyme family.</text>
</comment>
<evidence type="ECO:0000256" key="2">
    <source>
        <dbReference type="ARBA" id="ARBA00002988"/>
    </source>
</evidence>
<evidence type="ECO:0000256" key="1">
    <source>
        <dbReference type="ARBA" id="ARBA00001946"/>
    </source>
</evidence>
<comment type="caution">
    <text evidence="16">The sequence shown here is derived from an EMBL/GenBank/DDBJ whole genome shotgun (WGS) entry which is preliminary data.</text>
</comment>
<dbReference type="InterPro" id="IPR002192">
    <property type="entry name" value="PPDK_AMP/ATP-bd"/>
</dbReference>
<evidence type="ECO:0000256" key="3">
    <source>
        <dbReference type="ARBA" id="ARBA00004742"/>
    </source>
</evidence>
<evidence type="ECO:0000256" key="8">
    <source>
        <dbReference type="ARBA" id="ARBA00022723"/>
    </source>
</evidence>
<dbReference type="RefSeq" id="WP_075364147.1">
    <property type="nucleotide sequence ID" value="NZ_MLBF01000007.1"/>
</dbReference>
<keyword evidence="10" id="KW-0418">Kinase</keyword>
<sequence>MKYVRLLQELTREDLSSAGGKGANLGELVLAGMKVPQGFVLTVEGYRRCITNVHLPKINVYDLPTLEDVTSKIQMEIENVYLPDEVTIEVLKAYRRMGSPKVAVRSSATAEDLPSASFAGQQETYLNIQEESAVLDAIKKCWASLWAPRAVQYRSLQGFGDSEVALAVVIQEMAPHEVSGVVFTVNPLSNDSSELIINAAHGVGEALVQGEIIPDQWLVRRPDGAVLKFTPAPKNRQSPSPFIRTQRPVRGCLTSQQVRELACLCLRIEEHFNGVPQDIEWSYGLGEFYLLQSRPITTLKD</sequence>
<evidence type="ECO:0000256" key="13">
    <source>
        <dbReference type="ARBA" id="ARBA00033470"/>
    </source>
</evidence>
<comment type="catalytic activity">
    <reaction evidence="14">
        <text>pyruvate + ATP + H2O = phosphoenolpyruvate + AMP + phosphate + 2 H(+)</text>
        <dbReference type="Rhea" id="RHEA:11364"/>
        <dbReference type="ChEBI" id="CHEBI:15361"/>
        <dbReference type="ChEBI" id="CHEBI:15377"/>
        <dbReference type="ChEBI" id="CHEBI:15378"/>
        <dbReference type="ChEBI" id="CHEBI:30616"/>
        <dbReference type="ChEBI" id="CHEBI:43474"/>
        <dbReference type="ChEBI" id="CHEBI:58702"/>
        <dbReference type="ChEBI" id="CHEBI:456215"/>
        <dbReference type="EC" id="2.7.9.2"/>
    </reaction>
</comment>
<comment type="function">
    <text evidence="2">Catalyzes the phosphorylation of pyruvate to phosphoenolpyruvate.</text>
</comment>
<comment type="cofactor">
    <cofactor evidence="1">
        <name>Mg(2+)</name>
        <dbReference type="ChEBI" id="CHEBI:18420"/>
    </cofactor>
</comment>
<evidence type="ECO:0000256" key="10">
    <source>
        <dbReference type="ARBA" id="ARBA00022777"/>
    </source>
</evidence>
<evidence type="ECO:0000256" key="14">
    <source>
        <dbReference type="ARBA" id="ARBA00047700"/>
    </source>
</evidence>
<comment type="pathway">
    <text evidence="3">Carbohydrate biosynthesis; gluconeogenesis.</text>
</comment>
<name>A0A1Q8QZD9_9FIRM</name>
<dbReference type="AlphaFoldDB" id="A0A1Q8QZD9"/>
<dbReference type="EMBL" id="MLBF01000007">
    <property type="protein sequence ID" value="OLN32675.1"/>
    <property type="molecule type" value="Genomic_DNA"/>
</dbReference>
<dbReference type="InterPro" id="IPR013815">
    <property type="entry name" value="ATP_grasp_subdomain_1"/>
</dbReference>
<dbReference type="Gene3D" id="3.30.470.20">
    <property type="entry name" value="ATP-grasp fold, B domain"/>
    <property type="match status" value="1"/>
</dbReference>
<organism evidence="16 17">
    <name type="scientific">Desulfosporosinus metallidurans</name>
    <dbReference type="NCBI Taxonomy" id="1888891"/>
    <lineage>
        <taxon>Bacteria</taxon>
        <taxon>Bacillati</taxon>
        <taxon>Bacillota</taxon>
        <taxon>Clostridia</taxon>
        <taxon>Eubacteriales</taxon>
        <taxon>Desulfitobacteriaceae</taxon>
        <taxon>Desulfosporosinus</taxon>
    </lineage>
</organism>
<evidence type="ECO:0000256" key="9">
    <source>
        <dbReference type="ARBA" id="ARBA00022741"/>
    </source>
</evidence>
<keyword evidence="12" id="KW-0460">Magnesium</keyword>
<dbReference type="GO" id="GO:0005524">
    <property type="term" value="F:ATP binding"/>
    <property type="evidence" value="ECO:0007669"/>
    <property type="project" value="UniProtKB-KW"/>
</dbReference>
<keyword evidence="9" id="KW-0547">Nucleotide-binding</keyword>
<evidence type="ECO:0000256" key="12">
    <source>
        <dbReference type="ARBA" id="ARBA00022842"/>
    </source>
</evidence>
<dbReference type="EC" id="2.7.9.2" evidence="5"/>
<dbReference type="GO" id="GO:0008986">
    <property type="term" value="F:pyruvate, water dikinase activity"/>
    <property type="evidence" value="ECO:0007669"/>
    <property type="project" value="UniProtKB-EC"/>
</dbReference>
<keyword evidence="16" id="KW-0670">Pyruvate</keyword>
<dbReference type="SUPFAM" id="SSF56059">
    <property type="entry name" value="Glutathione synthetase ATP-binding domain-like"/>
    <property type="match status" value="1"/>
</dbReference>
<evidence type="ECO:0000256" key="4">
    <source>
        <dbReference type="ARBA" id="ARBA00007837"/>
    </source>
</evidence>
<reference evidence="16 17" key="1">
    <citation type="submission" date="2016-09" db="EMBL/GenBank/DDBJ databases">
        <title>Complete genome of Desulfosporosinus sp. OL.</title>
        <authorList>
            <person name="Mardanov A."/>
            <person name="Beletsky A."/>
            <person name="Panova A."/>
            <person name="Karnachuk O."/>
            <person name="Ravin N."/>
        </authorList>
    </citation>
    <scope>NUCLEOTIDE SEQUENCE [LARGE SCALE GENOMIC DNA]</scope>
    <source>
        <strain evidence="16 17">OL</strain>
    </source>
</reference>
<dbReference type="STRING" id="1888891.DSOL_1426"/>
<evidence type="ECO:0000259" key="15">
    <source>
        <dbReference type="Pfam" id="PF01326"/>
    </source>
</evidence>
<dbReference type="InterPro" id="IPR006319">
    <property type="entry name" value="PEP_synth"/>
</dbReference>
<dbReference type="OrthoDB" id="9765468at2"/>
<evidence type="ECO:0000313" key="16">
    <source>
        <dbReference type="EMBL" id="OLN32675.1"/>
    </source>
</evidence>
<evidence type="ECO:0000256" key="7">
    <source>
        <dbReference type="ARBA" id="ARBA00022679"/>
    </source>
</evidence>
<keyword evidence="8" id="KW-0479">Metal-binding</keyword>
<dbReference type="Pfam" id="PF01326">
    <property type="entry name" value="PPDK_N"/>
    <property type="match status" value="1"/>
</dbReference>
<dbReference type="PANTHER" id="PTHR43030:SF1">
    <property type="entry name" value="PHOSPHOENOLPYRUVATE SYNTHASE"/>
    <property type="match status" value="1"/>
</dbReference>
<feature type="domain" description="Pyruvate phosphate dikinase AMP/ATP-binding" evidence="15">
    <location>
        <begin position="17"/>
        <end position="300"/>
    </location>
</feature>
<evidence type="ECO:0000256" key="6">
    <source>
        <dbReference type="ARBA" id="ARBA00021623"/>
    </source>
</evidence>
<evidence type="ECO:0000256" key="5">
    <source>
        <dbReference type="ARBA" id="ARBA00011996"/>
    </source>
</evidence>
<keyword evidence="17" id="KW-1185">Reference proteome</keyword>
<dbReference type="Gene3D" id="3.30.1490.20">
    <property type="entry name" value="ATP-grasp fold, A domain"/>
    <property type="match status" value="1"/>
</dbReference>
<proteinExistence type="inferred from homology"/>
<dbReference type="GO" id="GO:0006094">
    <property type="term" value="P:gluconeogenesis"/>
    <property type="evidence" value="ECO:0007669"/>
    <property type="project" value="UniProtKB-UniPathway"/>
</dbReference>
<protein>
    <recommendedName>
        <fullName evidence="6">Phosphoenolpyruvate synthase</fullName>
        <ecNumber evidence="5">2.7.9.2</ecNumber>
    </recommendedName>
    <alternativeName>
        <fullName evidence="13">Pyruvate, water dikinase</fullName>
    </alternativeName>
</protein>
<keyword evidence="7" id="KW-0808">Transferase</keyword>
<dbReference type="GO" id="GO:0046872">
    <property type="term" value="F:metal ion binding"/>
    <property type="evidence" value="ECO:0007669"/>
    <property type="project" value="UniProtKB-KW"/>
</dbReference>
<accession>A0A1Q8QZD9</accession>
<keyword evidence="11" id="KW-0067">ATP-binding</keyword>